<sequence length="512" mass="55958">MFIPFLLLGALALVGYRYRRVLLRRRLRFSWESEALNSFHDVLVARFTSKGFAYQFTRTFYDLGAFLGVAGVAISTGILACETISLLKAAQQSAPPSVLSKRELKEYLAAPEGGETLLKPLIPGVTIPLSEFPLLIIALLASQAFHELGHIVSSALPPAPASLSGVGLALQGAFVSLLPHPDDAEYPWARVRNASAGAWHNVLMWLVLWAACHIGLHTAVRGAFWRDVLPDGLAIISVDYASPLRGHLELGALIVALDDAQLHSLASWKDYLLAPTPHPPVDSGWCVESATFSSQPTDCALHPGTALFTPYPLPSFSDPSQNHCIDPPSVFRDPAAARCASSPSCRSPSETCVAPAADTQLLRLQIKEADHGHTIVWKGPWREVFEQVRVGQYVPRVPLMPVWALPTLEAFFEYLRSLTLVLALLNLLPLRPLDGGVVLSSLLDIVCVPSGQEFDDIELGELELFRRRTARRSRGLVGADSTLIARWVHNVVAMLSLFVIACSLWVWTVRGP</sequence>
<dbReference type="InterPro" id="IPR001193">
    <property type="entry name" value="MBTPS2"/>
</dbReference>
<evidence type="ECO:0000313" key="8">
    <source>
        <dbReference type="EMBL" id="EJD40993.1"/>
    </source>
</evidence>
<evidence type="ECO:0000256" key="4">
    <source>
        <dbReference type="ARBA" id="ARBA00023136"/>
    </source>
</evidence>
<evidence type="ECO:0000256" key="1">
    <source>
        <dbReference type="ARBA" id="ARBA00004127"/>
    </source>
</evidence>
<proteinExistence type="predicted"/>
<dbReference type="InterPro" id="IPR008915">
    <property type="entry name" value="Peptidase_M50"/>
</dbReference>
<dbReference type="Pfam" id="PF02163">
    <property type="entry name" value="Peptidase_M50"/>
    <property type="match status" value="1"/>
</dbReference>
<evidence type="ECO:0000256" key="3">
    <source>
        <dbReference type="ARBA" id="ARBA00022989"/>
    </source>
</evidence>
<reference evidence="9" key="1">
    <citation type="journal article" date="2012" name="Science">
        <title>The Paleozoic origin of enzymatic lignin decomposition reconstructed from 31 fungal genomes.</title>
        <authorList>
            <person name="Floudas D."/>
            <person name="Binder M."/>
            <person name="Riley R."/>
            <person name="Barry K."/>
            <person name="Blanchette R.A."/>
            <person name="Henrissat B."/>
            <person name="Martinez A.T."/>
            <person name="Otillar R."/>
            <person name="Spatafora J.W."/>
            <person name="Yadav J.S."/>
            <person name="Aerts A."/>
            <person name="Benoit I."/>
            <person name="Boyd A."/>
            <person name="Carlson A."/>
            <person name="Copeland A."/>
            <person name="Coutinho P.M."/>
            <person name="de Vries R.P."/>
            <person name="Ferreira P."/>
            <person name="Findley K."/>
            <person name="Foster B."/>
            <person name="Gaskell J."/>
            <person name="Glotzer D."/>
            <person name="Gorecki P."/>
            <person name="Heitman J."/>
            <person name="Hesse C."/>
            <person name="Hori C."/>
            <person name="Igarashi K."/>
            <person name="Jurgens J.A."/>
            <person name="Kallen N."/>
            <person name="Kersten P."/>
            <person name="Kohler A."/>
            <person name="Kuees U."/>
            <person name="Kumar T.K.A."/>
            <person name="Kuo A."/>
            <person name="LaButti K."/>
            <person name="Larrondo L.F."/>
            <person name="Lindquist E."/>
            <person name="Ling A."/>
            <person name="Lombard V."/>
            <person name="Lucas S."/>
            <person name="Lundell T."/>
            <person name="Martin R."/>
            <person name="McLaughlin D.J."/>
            <person name="Morgenstern I."/>
            <person name="Morin E."/>
            <person name="Murat C."/>
            <person name="Nagy L.G."/>
            <person name="Nolan M."/>
            <person name="Ohm R.A."/>
            <person name="Patyshakuliyeva A."/>
            <person name="Rokas A."/>
            <person name="Ruiz-Duenas F.J."/>
            <person name="Sabat G."/>
            <person name="Salamov A."/>
            <person name="Samejima M."/>
            <person name="Schmutz J."/>
            <person name="Slot J.C."/>
            <person name="St John F."/>
            <person name="Stenlid J."/>
            <person name="Sun H."/>
            <person name="Sun S."/>
            <person name="Syed K."/>
            <person name="Tsang A."/>
            <person name="Wiebenga A."/>
            <person name="Young D."/>
            <person name="Pisabarro A."/>
            <person name="Eastwood D.C."/>
            <person name="Martin F."/>
            <person name="Cullen D."/>
            <person name="Grigoriev I.V."/>
            <person name="Hibbett D.S."/>
        </authorList>
    </citation>
    <scope>NUCLEOTIDE SEQUENCE [LARGE SCALE GENOMIC DNA]</scope>
    <source>
        <strain evidence="9">TFB10046</strain>
    </source>
</reference>
<dbReference type="eggNOG" id="KOG2921">
    <property type="taxonomic scope" value="Eukaryota"/>
</dbReference>
<dbReference type="GO" id="GO:0005737">
    <property type="term" value="C:cytoplasm"/>
    <property type="evidence" value="ECO:0007669"/>
    <property type="project" value="TreeGrafter"/>
</dbReference>
<feature type="transmembrane region" description="Helical" evidence="6">
    <location>
        <begin position="487"/>
        <end position="507"/>
    </location>
</feature>
<dbReference type="Proteomes" id="UP000006514">
    <property type="component" value="Unassembled WGS sequence"/>
</dbReference>
<feature type="domain" description="Peptidase M50" evidence="7">
    <location>
        <begin position="135"/>
        <end position="446"/>
    </location>
</feature>
<dbReference type="GO" id="GO:1905897">
    <property type="term" value="P:regulation of response to endoplasmic reticulum stress"/>
    <property type="evidence" value="ECO:0007669"/>
    <property type="project" value="TreeGrafter"/>
</dbReference>
<dbReference type="KEGG" id="adl:AURDEDRAFT_169972"/>
<dbReference type="PANTHER" id="PTHR13325:SF3">
    <property type="entry name" value="MEMBRANE-BOUND TRANSCRIPTION FACTOR SITE-2 PROTEASE"/>
    <property type="match status" value="1"/>
</dbReference>
<evidence type="ECO:0000256" key="5">
    <source>
        <dbReference type="ARBA" id="ARBA00032658"/>
    </source>
</evidence>
<dbReference type="GO" id="GO:0016020">
    <property type="term" value="C:membrane"/>
    <property type="evidence" value="ECO:0007669"/>
    <property type="project" value="InterPro"/>
</dbReference>
<evidence type="ECO:0000256" key="6">
    <source>
        <dbReference type="SAM" id="Phobius"/>
    </source>
</evidence>
<dbReference type="OrthoDB" id="7694678at2759"/>
<evidence type="ECO:0000313" key="9">
    <source>
        <dbReference type="Proteomes" id="UP000006514"/>
    </source>
</evidence>
<dbReference type="GO" id="GO:0012505">
    <property type="term" value="C:endomembrane system"/>
    <property type="evidence" value="ECO:0007669"/>
    <property type="project" value="UniProtKB-SubCell"/>
</dbReference>
<dbReference type="PANTHER" id="PTHR13325">
    <property type="entry name" value="PROTEASE M50 MEMBRANE-BOUND TRANSCRIPTION FACTOR SITE 2 PROTEASE"/>
    <property type="match status" value="1"/>
</dbReference>
<gene>
    <name evidence="8" type="ORF">AURDEDRAFT_169972</name>
</gene>
<protein>
    <recommendedName>
        <fullName evidence="5">Endopeptidase S2P</fullName>
    </recommendedName>
</protein>
<dbReference type="InParanoid" id="J0D2K4"/>
<dbReference type="OMA" id="GFDGAHI"/>
<name>J0D2K4_AURST</name>
<keyword evidence="9" id="KW-1185">Reference proteome</keyword>
<accession>J0D2K4</accession>
<keyword evidence="3 6" id="KW-1133">Transmembrane helix</keyword>
<keyword evidence="2 6" id="KW-0812">Transmembrane</keyword>
<comment type="subcellular location">
    <subcellularLocation>
        <location evidence="1">Endomembrane system</location>
        <topology evidence="1">Multi-pass membrane protein</topology>
    </subcellularLocation>
</comment>
<evidence type="ECO:0000256" key="2">
    <source>
        <dbReference type="ARBA" id="ARBA00022692"/>
    </source>
</evidence>
<dbReference type="GO" id="GO:0004222">
    <property type="term" value="F:metalloendopeptidase activity"/>
    <property type="evidence" value="ECO:0007669"/>
    <property type="project" value="InterPro"/>
</dbReference>
<keyword evidence="4 6" id="KW-0472">Membrane</keyword>
<organism evidence="8 9">
    <name type="scientific">Auricularia subglabra (strain TFB-10046 / SS5)</name>
    <name type="common">White-rot fungus</name>
    <name type="synonym">Auricularia delicata (strain TFB10046)</name>
    <dbReference type="NCBI Taxonomy" id="717982"/>
    <lineage>
        <taxon>Eukaryota</taxon>
        <taxon>Fungi</taxon>
        <taxon>Dikarya</taxon>
        <taxon>Basidiomycota</taxon>
        <taxon>Agaricomycotina</taxon>
        <taxon>Agaricomycetes</taxon>
        <taxon>Auriculariales</taxon>
        <taxon>Auriculariaceae</taxon>
        <taxon>Auricularia</taxon>
    </lineage>
</organism>
<evidence type="ECO:0000259" key="7">
    <source>
        <dbReference type="Pfam" id="PF02163"/>
    </source>
</evidence>
<dbReference type="EMBL" id="JH687797">
    <property type="protein sequence ID" value="EJD40993.1"/>
    <property type="molecule type" value="Genomic_DNA"/>
</dbReference>
<dbReference type="AlphaFoldDB" id="J0D2K4"/>
<dbReference type="GO" id="GO:0031293">
    <property type="term" value="P:membrane protein intracellular domain proteolysis"/>
    <property type="evidence" value="ECO:0007669"/>
    <property type="project" value="TreeGrafter"/>
</dbReference>